<keyword evidence="6 12" id="KW-0809">Transit peptide</keyword>
<sequence length="173" mass="18544">MISTYSRIGLTTLTKSSSSSSLTTTVRPLLLANFTRGIKTIPQPPGYIVGTVNDAYVPPPPHKLEGSLHWTSERIVAIGMLPLVLAPFITGGGVGGGASTLIDSTMSALLLFHCHTGFQSCIIDYVPKRVYGSYHNYAMYLLTFGTGIAGYGIYQIETKEGGVSNIISKLWKA</sequence>
<evidence type="ECO:0000313" key="13">
    <source>
        <dbReference type="EMBL" id="KGR21421.1"/>
    </source>
</evidence>
<dbReference type="Gene3D" id="1.20.1300.10">
    <property type="entry name" value="Fumarate reductase/succinate dehydrogenase, transmembrane subunit"/>
    <property type="match status" value="1"/>
</dbReference>
<dbReference type="PANTHER" id="PTHR13337">
    <property type="entry name" value="SUCCINATE DEHYDROGENASE"/>
    <property type="match status" value="1"/>
</dbReference>
<comment type="caution">
    <text evidence="12">Lacks conserved residue(s) required for the propagation of feature annotation.</text>
</comment>
<evidence type="ECO:0000256" key="11">
    <source>
        <dbReference type="PIRSR" id="PIRSR607992-2"/>
    </source>
</evidence>
<feature type="binding site" description="axial binding residue" evidence="11">
    <location>
        <position position="113"/>
    </location>
    <ligand>
        <name>heme b</name>
        <dbReference type="ChEBI" id="CHEBI:60344"/>
        <note>ligand shared with SDHC</note>
    </ligand>
    <ligandPart>
        <name>Fe</name>
        <dbReference type="ChEBI" id="CHEBI:18248"/>
    </ligandPart>
</feature>
<evidence type="ECO:0000256" key="8">
    <source>
        <dbReference type="ARBA" id="ARBA00023128"/>
    </source>
</evidence>
<organism evidence="13 14">
    <name type="scientific">Candida albicans P78048</name>
    <dbReference type="NCBI Taxonomy" id="1094989"/>
    <lineage>
        <taxon>Eukaryota</taxon>
        <taxon>Fungi</taxon>
        <taxon>Dikarya</taxon>
        <taxon>Ascomycota</taxon>
        <taxon>Saccharomycotina</taxon>
        <taxon>Pichiomycetes</taxon>
        <taxon>Debaryomycetaceae</taxon>
        <taxon>Candida/Lodderomyces clade</taxon>
        <taxon>Candida</taxon>
    </lineage>
</organism>
<keyword evidence="9 12" id="KW-0472">Membrane</keyword>
<dbReference type="AlphaFoldDB" id="A0AB34Q0G6"/>
<keyword evidence="8 12" id="KW-0496">Mitochondrion</keyword>
<comment type="caution">
    <text evidence="13">The sequence shown here is derived from an EMBL/GenBank/DDBJ whole genome shotgun (WGS) entry which is preliminary data.</text>
</comment>
<comment type="similarity">
    <text evidence="2 12">Belongs to the CybS family.</text>
</comment>
<evidence type="ECO:0000256" key="10">
    <source>
        <dbReference type="PIRSR" id="PIRSR607992-1"/>
    </source>
</evidence>
<evidence type="ECO:0000256" key="6">
    <source>
        <dbReference type="ARBA" id="ARBA00022946"/>
    </source>
</evidence>
<dbReference type="Proteomes" id="UP000030161">
    <property type="component" value="Unassembled WGS sequence"/>
</dbReference>
<dbReference type="GO" id="GO:0098796">
    <property type="term" value="C:membrane protein complex"/>
    <property type="evidence" value="ECO:0007669"/>
    <property type="project" value="UniProtKB-ARBA"/>
</dbReference>
<evidence type="ECO:0000313" key="14">
    <source>
        <dbReference type="Proteomes" id="UP000030161"/>
    </source>
</evidence>
<dbReference type="GO" id="GO:0048039">
    <property type="term" value="F:ubiquinone binding"/>
    <property type="evidence" value="ECO:0007669"/>
    <property type="project" value="TreeGrafter"/>
</dbReference>
<feature type="binding site" evidence="10">
    <location>
        <position position="125"/>
    </location>
    <ligand>
        <name>a ubiquinone</name>
        <dbReference type="ChEBI" id="CHEBI:16389"/>
        <note>ligand shared with IP/SDHB</note>
    </ligand>
</feature>
<dbReference type="Pfam" id="PF05328">
    <property type="entry name" value="CybS"/>
    <property type="match status" value="1"/>
</dbReference>
<name>A0AB34Q0G6_CANAX</name>
<keyword evidence="11" id="KW-0479">Metal-binding</keyword>
<comment type="subcellular location">
    <subcellularLocation>
        <location evidence="1 12">Mitochondrion inner membrane</location>
        <topology evidence="1 12">Multi-pass membrane protein</topology>
    </subcellularLocation>
</comment>
<keyword evidence="7 12" id="KW-1133">Transmembrane helix</keyword>
<evidence type="ECO:0000256" key="9">
    <source>
        <dbReference type="ARBA" id="ARBA00023136"/>
    </source>
</evidence>
<protein>
    <recommendedName>
        <fullName evidence="12">Succinate dehydrogenase [ubiquinone] cytochrome b small subunit</fullName>
    </recommendedName>
</protein>
<evidence type="ECO:0000256" key="2">
    <source>
        <dbReference type="ARBA" id="ARBA00007294"/>
    </source>
</evidence>
<reference evidence="13 14" key="1">
    <citation type="submission" date="2013-12" db="EMBL/GenBank/DDBJ databases">
        <title>The Genome Sequence of Candida albicans P78048.</title>
        <authorList>
            <consortium name="The Broad Institute Genome Sequencing Platform"/>
            <consortium name="The Broad Institute Genome Sequencing Center for Infectious Disease"/>
            <person name="Cuomo C."/>
            <person name="Bennett R."/>
            <person name="Hirakawa M."/>
            <person name="Noverr M."/>
            <person name="Mitchell A."/>
            <person name="Young S.K."/>
            <person name="Zeng Q."/>
            <person name="Gargeya S."/>
            <person name="Fitzgerald M."/>
            <person name="Abouelleil A."/>
            <person name="Alvarado L."/>
            <person name="Berlin A.M."/>
            <person name="Chapman S.B."/>
            <person name="Dewar J."/>
            <person name="Goldberg J."/>
            <person name="Griggs A."/>
            <person name="Gujja S."/>
            <person name="Hansen M."/>
            <person name="Howarth C."/>
            <person name="Imamovic A."/>
            <person name="Larimer J."/>
            <person name="McCowan C."/>
            <person name="Murphy C."/>
            <person name="Pearson M."/>
            <person name="Priest M."/>
            <person name="Roberts A."/>
            <person name="Saif S."/>
            <person name="Shea T."/>
            <person name="Sykes S."/>
            <person name="Wortman J."/>
            <person name="Nusbaum C."/>
            <person name="Birren B."/>
        </authorList>
    </citation>
    <scope>NUCLEOTIDE SEQUENCE [LARGE SCALE GENOMIC DNA]</scope>
    <source>
        <strain evidence="13 14">P78048</strain>
    </source>
</reference>
<feature type="transmembrane region" description="Helical" evidence="12">
    <location>
        <begin position="75"/>
        <end position="102"/>
    </location>
</feature>
<dbReference type="CDD" id="cd03496">
    <property type="entry name" value="SQR_TypeC_CybS"/>
    <property type="match status" value="1"/>
</dbReference>
<dbReference type="GO" id="GO:0006099">
    <property type="term" value="P:tricarboxylic acid cycle"/>
    <property type="evidence" value="ECO:0007669"/>
    <property type="project" value="TreeGrafter"/>
</dbReference>
<dbReference type="InterPro" id="IPR007992">
    <property type="entry name" value="CybS"/>
</dbReference>
<dbReference type="SUPFAM" id="SSF81343">
    <property type="entry name" value="Fumarate reductase respiratory complex transmembrane subunits"/>
    <property type="match status" value="1"/>
</dbReference>
<dbReference type="GO" id="GO:0005743">
    <property type="term" value="C:mitochondrial inner membrane"/>
    <property type="evidence" value="ECO:0007669"/>
    <property type="project" value="UniProtKB-SubCell"/>
</dbReference>
<keyword evidence="11" id="KW-0408">Iron</keyword>
<keyword evidence="4 12" id="KW-0812">Transmembrane</keyword>
<dbReference type="GO" id="GO:0020037">
    <property type="term" value="F:heme binding"/>
    <property type="evidence" value="ECO:0007669"/>
    <property type="project" value="TreeGrafter"/>
</dbReference>
<dbReference type="GO" id="GO:0046872">
    <property type="term" value="F:metal ion binding"/>
    <property type="evidence" value="ECO:0007669"/>
    <property type="project" value="UniProtKB-KW"/>
</dbReference>
<evidence type="ECO:0000256" key="7">
    <source>
        <dbReference type="ARBA" id="ARBA00022989"/>
    </source>
</evidence>
<feature type="transmembrane region" description="Helical" evidence="12">
    <location>
        <begin position="137"/>
        <end position="154"/>
    </location>
</feature>
<keyword evidence="5 12" id="KW-0999">Mitochondrion inner membrane</keyword>
<dbReference type="GO" id="GO:0006121">
    <property type="term" value="P:mitochondrial electron transport, succinate to ubiquinone"/>
    <property type="evidence" value="ECO:0007669"/>
    <property type="project" value="TreeGrafter"/>
</dbReference>
<evidence type="ECO:0000256" key="3">
    <source>
        <dbReference type="ARBA" id="ARBA00022448"/>
    </source>
</evidence>
<accession>A0AB34Q0G6</accession>
<gene>
    <name evidence="13" type="ORF">MG3_00424</name>
</gene>
<evidence type="ECO:0000256" key="12">
    <source>
        <dbReference type="RuleBase" id="RU364031"/>
    </source>
</evidence>
<dbReference type="FunFam" id="1.20.1300.10:FF:000007">
    <property type="entry name" value="Succinate dehydrogenase [ubiquinone] cytochrome b small subunit"/>
    <property type="match status" value="1"/>
</dbReference>
<dbReference type="InterPro" id="IPR034804">
    <property type="entry name" value="SQR/QFR_C/D"/>
</dbReference>
<evidence type="ECO:0000256" key="4">
    <source>
        <dbReference type="ARBA" id="ARBA00022692"/>
    </source>
</evidence>
<evidence type="ECO:0000256" key="5">
    <source>
        <dbReference type="ARBA" id="ARBA00022792"/>
    </source>
</evidence>
<dbReference type="EMBL" id="AJIX01000003">
    <property type="protein sequence ID" value="KGR21421.1"/>
    <property type="molecule type" value="Genomic_DNA"/>
</dbReference>
<evidence type="ECO:0000256" key="1">
    <source>
        <dbReference type="ARBA" id="ARBA00004448"/>
    </source>
</evidence>
<dbReference type="PANTHER" id="PTHR13337:SF2">
    <property type="entry name" value="SUCCINATE DEHYDROGENASE [UBIQUINONE] CYTOCHROME B SMALL SUBUNIT, MITOCHONDRIAL"/>
    <property type="match status" value="1"/>
</dbReference>
<proteinExistence type="inferred from homology"/>
<keyword evidence="3" id="KW-0813">Transport</keyword>